<dbReference type="Gene3D" id="1.20.120.20">
    <property type="entry name" value="Apolipoprotein"/>
    <property type="match status" value="2"/>
</dbReference>
<protein>
    <submittedName>
        <fullName evidence="14">Apolipoprotein A-Ib</fullName>
    </submittedName>
</protein>
<dbReference type="OMA" id="HTAEMDE"/>
<evidence type="ECO:0000256" key="7">
    <source>
        <dbReference type="ARBA" id="ARBA00022737"/>
    </source>
</evidence>
<evidence type="ECO:0000256" key="4">
    <source>
        <dbReference type="ARBA" id="ARBA00022525"/>
    </source>
</evidence>
<dbReference type="GO" id="GO:0033344">
    <property type="term" value="P:cholesterol efflux"/>
    <property type="evidence" value="ECO:0007669"/>
    <property type="project" value="TreeGrafter"/>
</dbReference>
<evidence type="ECO:0000256" key="2">
    <source>
        <dbReference type="ARBA" id="ARBA00008788"/>
    </source>
</evidence>
<proteinExistence type="inferred from homology"/>
<keyword evidence="6" id="KW-0732">Signal</keyword>
<dbReference type="InterPro" id="IPR050163">
    <property type="entry name" value="Apolipoprotein_A1/A4/E"/>
</dbReference>
<dbReference type="GO" id="GO:0055090">
    <property type="term" value="P:acylglycerol homeostasis"/>
    <property type="evidence" value="ECO:0007669"/>
    <property type="project" value="TreeGrafter"/>
</dbReference>
<dbReference type="GO" id="GO:0005543">
    <property type="term" value="F:phospholipid binding"/>
    <property type="evidence" value="ECO:0007669"/>
    <property type="project" value="TreeGrafter"/>
</dbReference>
<keyword evidence="4" id="KW-0964">Secreted</keyword>
<dbReference type="Ensembl" id="ENSNBRT00000001270.1">
    <property type="protein sequence ID" value="ENSNBRP00000001211.1"/>
    <property type="gene ID" value="ENSNBRG00000001007.1"/>
</dbReference>
<dbReference type="GO" id="GO:0008203">
    <property type="term" value="P:cholesterol metabolic process"/>
    <property type="evidence" value="ECO:0007669"/>
    <property type="project" value="UniProtKB-KW"/>
</dbReference>
<dbReference type="PANTHER" id="PTHR18976:SF11">
    <property type="entry name" value="APOLIPOPROTEIN A-I"/>
    <property type="match status" value="1"/>
</dbReference>
<sequence>WTRPPPRDYKKSVPAEVVQSRPELHQVREFFPSSLAKGSQAASLQADAPSQLDQIRSAVDVYLTQAKDGAIKALDQLDDTPYQELKTTLAQRLEGLHTQIKTLQASVSPLTDSVFTTVSEATADLRNSIVTDIEALRVELEPKRAQLREVIERHIEDYRNHLQPIVREYQAKHTAEMEELKTKLEPVMTELREKIRTNVEETKAAVTPIVESIRARVATHVEQARAVLAPYVEEYKEQLRHAYDQAQNVKAEDLTALKEKIHPLTEDIKAKLQQIFAIVSETFKS</sequence>
<keyword evidence="5" id="KW-0153">Cholesterol metabolism</keyword>
<dbReference type="GO" id="GO:0034364">
    <property type="term" value="C:high-density lipoprotein particle"/>
    <property type="evidence" value="ECO:0007669"/>
    <property type="project" value="UniProtKB-KW"/>
</dbReference>
<keyword evidence="15" id="KW-1185">Reference proteome</keyword>
<reference evidence="14" key="1">
    <citation type="submission" date="2025-08" db="UniProtKB">
        <authorList>
            <consortium name="Ensembl"/>
        </authorList>
    </citation>
    <scope>IDENTIFICATION</scope>
</reference>
<keyword evidence="7" id="KW-0677">Repeat</keyword>
<dbReference type="GO" id="GO:0034362">
    <property type="term" value="C:low-density lipoprotein particle"/>
    <property type="evidence" value="ECO:0007669"/>
    <property type="project" value="TreeGrafter"/>
</dbReference>
<dbReference type="SUPFAM" id="SSF58113">
    <property type="entry name" value="Apolipoprotein A-I"/>
    <property type="match status" value="1"/>
</dbReference>
<evidence type="ECO:0000256" key="5">
    <source>
        <dbReference type="ARBA" id="ARBA00022548"/>
    </source>
</evidence>
<dbReference type="GO" id="GO:0120020">
    <property type="term" value="F:cholesterol transfer activity"/>
    <property type="evidence" value="ECO:0007669"/>
    <property type="project" value="TreeGrafter"/>
</dbReference>
<comment type="function">
    <text evidence="13">Participates in the reverse transport of cholesterol from tissues to the liver for excretion by promoting cholesterol efflux from tissues and by acting as a cofactor for the lecithin cholesterol acyltransferase (LCAT).</text>
</comment>
<dbReference type="GO" id="GO:0060228">
    <property type="term" value="F:phosphatidylcholine-sterol O-acyltransferase activator activity"/>
    <property type="evidence" value="ECO:0007669"/>
    <property type="project" value="TreeGrafter"/>
</dbReference>
<keyword evidence="11" id="KW-1207">Sterol metabolism</keyword>
<dbReference type="GO" id="GO:1903561">
    <property type="term" value="C:extracellular vesicle"/>
    <property type="evidence" value="ECO:0007669"/>
    <property type="project" value="TreeGrafter"/>
</dbReference>
<dbReference type="GO" id="GO:0042157">
    <property type="term" value="P:lipoprotein metabolic process"/>
    <property type="evidence" value="ECO:0007669"/>
    <property type="project" value="InterPro"/>
</dbReference>
<dbReference type="GO" id="GO:0033700">
    <property type="term" value="P:phospholipid efflux"/>
    <property type="evidence" value="ECO:0007669"/>
    <property type="project" value="TreeGrafter"/>
</dbReference>
<dbReference type="InterPro" id="IPR000074">
    <property type="entry name" value="ApoA_E"/>
</dbReference>
<comment type="similarity">
    <text evidence="2">Belongs to the apolipoprotein A1/A4/E family.</text>
</comment>
<organism evidence="14 15">
    <name type="scientific">Neolamprologus brichardi</name>
    <name type="common">Fairy cichlid</name>
    <name type="synonym">Lamprologus brichardi</name>
    <dbReference type="NCBI Taxonomy" id="32507"/>
    <lineage>
        <taxon>Eukaryota</taxon>
        <taxon>Metazoa</taxon>
        <taxon>Chordata</taxon>
        <taxon>Craniata</taxon>
        <taxon>Vertebrata</taxon>
        <taxon>Euteleostomi</taxon>
        <taxon>Actinopterygii</taxon>
        <taxon>Neopterygii</taxon>
        <taxon>Teleostei</taxon>
        <taxon>Neoteleostei</taxon>
        <taxon>Acanthomorphata</taxon>
        <taxon>Ovalentaria</taxon>
        <taxon>Cichlomorphae</taxon>
        <taxon>Cichliformes</taxon>
        <taxon>Cichlidae</taxon>
        <taxon>African cichlids</taxon>
        <taxon>Pseudocrenilabrinae</taxon>
        <taxon>Lamprologini</taxon>
        <taxon>Neolamprologus</taxon>
    </lineage>
</organism>
<evidence type="ECO:0000313" key="14">
    <source>
        <dbReference type="Ensembl" id="ENSNBRP00000001211.1"/>
    </source>
</evidence>
<comment type="subcellular location">
    <subcellularLocation>
        <location evidence="1">Secreted</location>
    </subcellularLocation>
</comment>
<dbReference type="PANTHER" id="PTHR18976">
    <property type="entry name" value="APOLIPOPROTEIN"/>
    <property type="match status" value="1"/>
</dbReference>
<accession>A0A3Q4FZK3</accession>
<evidence type="ECO:0000256" key="12">
    <source>
        <dbReference type="ARBA" id="ARBA00023221"/>
    </source>
</evidence>
<keyword evidence="3" id="KW-0813">Transport</keyword>
<evidence type="ECO:0000256" key="6">
    <source>
        <dbReference type="ARBA" id="ARBA00022729"/>
    </source>
</evidence>
<keyword evidence="9" id="KW-0445">Lipid transport</keyword>
<dbReference type="GeneTree" id="ENSGT00950000182929"/>
<evidence type="ECO:0000256" key="1">
    <source>
        <dbReference type="ARBA" id="ARBA00004613"/>
    </source>
</evidence>
<evidence type="ECO:0000313" key="15">
    <source>
        <dbReference type="Proteomes" id="UP000261580"/>
    </source>
</evidence>
<dbReference type="GO" id="GO:0034361">
    <property type="term" value="C:very-low-density lipoprotein particle"/>
    <property type="evidence" value="ECO:0007669"/>
    <property type="project" value="TreeGrafter"/>
</dbReference>
<evidence type="ECO:0000256" key="3">
    <source>
        <dbReference type="ARBA" id="ARBA00022448"/>
    </source>
</evidence>
<evidence type="ECO:0000256" key="10">
    <source>
        <dbReference type="ARBA" id="ARBA00023098"/>
    </source>
</evidence>
<evidence type="ECO:0000256" key="11">
    <source>
        <dbReference type="ARBA" id="ARBA00023166"/>
    </source>
</evidence>
<dbReference type="Bgee" id="ENSNBRG00000001007">
    <property type="expression patterns" value="Expressed in liver and 9 other cell types or tissues"/>
</dbReference>
<reference evidence="14" key="2">
    <citation type="submission" date="2025-09" db="UniProtKB">
        <authorList>
            <consortium name="Ensembl"/>
        </authorList>
    </citation>
    <scope>IDENTIFICATION</scope>
</reference>
<dbReference type="AlphaFoldDB" id="A0A3Q4FZK3"/>
<dbReference type="STRING" id="32507.ENSNBRP00000001211"/>
<keyword evidence="12" id="KW-0753">Steroid metabolism</keyword>
<evidence type="ECO:0000256" key="13">
    <source>
        <dbReference type="ARBA" id="ARBA00037506"/>
    </source>
</evidence>
<keyword evidence="8" id="KW-0345">HDL</keyword>
<dbReference type="GO" id="GO:0042627">
    <property type="term" value="C:chylomicron"/>
    <property type="evidence" value="ECO:0007669"/>
    <property type="project" value="TreeGrafter"/>
</dbReference>
<evidence type="ECO:0000256" key="9">
    <source>
        <dbReference type="ARBA" id="ARBA00023055"/>
    </source>
</evidence>
<keyword evidence="10" id="KW-0443">Lipid metabolism</keyword>
<evidence type="ECO:0000256" key="8">
    <source>
        <dbReference type="ARBA" id="ARBA00022850"/>
    </source>
</evidence>
<dbReference type="Proteomes" id="UP000261580">
    <property type="component" value="Unassembled WGS sequence"/>
</dbReference>
<name>A0A3Q4FZK3_NEOBR</name>
<dbReference type="Pfam" id="PF01442">
    <property type="entry name" value="Apolipoprotein"/>
    <property type="match status" value="1"/>
</dbReference>